<accession>A0A7I4Y3M2</accession>
<dbReference type="GO" id="GO:0005509">
    <property type="term" value="F:calcium ion binding"/>
    <property type="evidence" value="ECO:0007669"/>
    <property type="project" value="InterPro"/>
</dbReference>
<name>A0A7I4Y3M2_HAECO</name>
<dbReference type="PANTHER" id="PTHR10827:SF98">
    <property type="entry name" value="45 KDA CALCIUM-BINDING PROTEIN"/>
    <property type="match status" value="1"/>
</dbReference>
<keyword evidence="13" id="KW-1185">Reference proteome</keyword>
<keyword evidence="2 11" id="KW-0732">Signal</keyword>
<feature type="region of interest" description="Disordered" evidence="10">
    <location>
        <begin position="216"/>
        <end position="249"/>
    </location>
</feature>
<dbReference type="InterPro" id="IPR018247">
    <property type="entry name" value="EF_Hand_1_Ca_BS"/>
</dbReference>
<dbReference type="SMART" id="SM00054">
    <property type="entry name" value="EFh"/>
    <property type="match status" value="5"/>
</dbReference>
<protein>
    <recommendedName>
        <fullName evidence="8">45 kDa calcium-binding protein</fullName>
    </recommendedName>
    <alternativeName>
        <fullName evidence="9">Stromal cell-derived factor 4</fullName>
    </alternativeName>
</protein>
<dbReference type="WBParaSite" id="HCON_00039155-00001">
    <property type="protein sequence ID" value="HCON_00039155-00001"/>
    <property type="gene ID" value="HCON_00039155"/>
</dbReference>
<dbReference type="GO" id="GO:0005783">
    <property type="term" value="C:endoplasmic reticulum"/>
    <property type="evidence" value="ECO:0007669"/>
    <property type="project" value="TreeGrafter"/>
</dbReference>
<dbReference type="Proteomes" id="UP000025227">
    <property type="component" value="Unplaced"/>
</dbReference>
<dbReference type="OMA" id="FEYINPR"/>
<keyword evidence="5" id="KW-0333">Golgi apparatus</keyword>
<dbReference type="GO" id="GO:0005796">
    <property type="term" value="C:Golgi lumen"/>
    <property type="evidence" value="ECO:0007669"/>
    <property type="project" value="UniProtKB-SubCell"/>
</dbReference>
<evidence type="ECO:0000256" key="6">
    <source>
        <dbReference type="ARBA" id="ARBA00023180"/>
    </source>
</evidence>
<comment type="subcellular location">
    <subcellularLocation>
        <location evidence="7">Golgi apparatus lumen</location>
    </subcellularLocation>
</comment>
<dbReference type="PROSITE" id="PS50222">
    <property type="entry name" value="EF_HAND_2"/>
    <property type="match status" value="4"/>
</dbReference>
<dbReference type="PANTHER" id="PTHR10827">
    <property type="entry name" value="RETICULOCALBIN"/>
    <property type="match status" value="1"/>
</dbReference>
<keyword evidence="6" id="KW-0325">Glycoprotein</keyword>
<evidence type="ECO:0000256" key="3">
    <source>
        <dbReference type="ARBA" id="ARBA00022737"/>
    </source>
</evidence>
<organism evidence="13 14">
    <name type="scientific">Haemonchus contortus</name>
    <name type="common">Barber pole worm</name>
    <dbReference type="NCBI Taxonomy" id="6289"/>
    <lineage>
        <taxon>Eukaryota</taxon>
        <taxon>Metazoa</taxon>
        <taxon>Ecdysozoa</taxon>
        <taxon>Nematoda</taxon>
        <taxon>Chromadorea</taxon>
        <taxon>Rhabditida</taxon>
        <taxon>Rhabditina</taxon>
        <taxon>Rhabditomorpha</taxon>
        <taxon>Strongyloidea</taxon>
        <taxon>Trichostrongylidae</taxon>
        <taxon>Haemonchus</taxon>
    </lineage>
</organism>
<evidence type="ECO:0000256" key="10">
    <source>
        <dbReference type="SAM" id="MobiDB-lite"/>
    </source>
</evidence>
<evidence type="ECO:0000256" key="11">
    <source>
        <dbReference type="SAM" id="SignalP"/>
    </source>
</evidence>
<evidence type="ECO:0000259" key="12">
    <source>
        <dbReference type="PROSITE" id="PS50222"/>
    </source>
</evidence>
<evidence type="ECO:0000256" key="1">
    <source>
        <dbReference type="ARBA" id="ARBA00022723"/>
    </source>
</evidence>
<feature type="domain" description="EF-hand" evidence="12">
    <location>
        <begin position="201"/>
        <end position="236"/>
    </location>
</feature>
<dbReference type="PROSITE" id="PS00018">
    <property type="entry name" value="EF_HAND_1"/>
    <property type="match status" value="5"/>
</dbReference>
<feature type="signal peptide" evidence="11">
    <location>
        <begin position="1"/>
        <end position="18"/>
    </location>
</feature>
<keyword evidence="1" id="KW-0479">Metal-binding</keyword>
<dbReference type="SUPFAM" id="SSF47473">
    <property type="entry name" value="EF-hand"/>
    <property type="match status" value="2"/>
</dbReference>
<dbReference type="CDD" id="cd16225">
    <property type="entry name" value="EFh_CREC_cab45"/>
    <property type="match status" value="1"/>
</dbReference>
<dbReference type="InterPro" id="IPR027240">
    <property type="entry name" value="CAB45_EFh"/>
</dbReference>
<dbReference type="Gene3D" id="1.10.238.10">
    <property type="entry name" value="EF-hand"/>
    <property type="match status" value="3"/>
</dbReference>
<evidence type="ECO:0000256" key="8">
    <source>
        <dbReference type="ARBA" id="ARBA00023817"/>
    </source>
</evidence>
<feature type="domain" description="EF-hand" evidence="12">
    <location>
        <begin position="77"/>
        <end position="112"/>
    </location>
</feature>
<dbReference type="GO" id="GO:0017156">
    <property type="term" value="P:calcium-ion regulated exocytosis"/>
    <property type="evidence" value="ECO:0007669"/>
    <property type="project" value="TreeGrafter"/>
</dbReference>
<dbReference type="Pfam" id="PF13499">
    <property type="entry name" value="EF-hand_7"/>
    <property type="match status" value="2"/>
</dbReference>
<keyword evidence="4" id="KW-0106">Calcium</keyword>
<evidence type="ECO:0000313" key="13">
    <source>
        <dbReference type="Proteomes" id="UP000025227"/>
    </source>
</evidence>
<reference evidence="14" key="1">
    <citation type="submission" date="2020-12" db="UniProtKB">
        <authorList>
            <consortium name="WormBaseParasite"/>
        </authorList>
    </citation>
    <scope>IDENTIFICATION</scope>
    <source>
        <strain evidence="14">MHco3</strain>
    </source>
</reference>
<sequence length="328" mass="37051">MSALLLFVIAVSMGMVRAPPPGDREQGNSIESMRSNADPLERPVHLDGLLLERDGELNKEFRQEVLLGGGKPKDSAELREMVKKMFYETDQNNDGALSLEELEERIINNTRTHLEEAVMEAQSHFNIVDTNKDGQISWQEYEPHYLSYESPKDGHEHETVDNIDSVADAVRAFESADLDKDGVLDSKEWLRFFHPEHHGDSLKEMAGDILKLHDANGDGKMTREEFSAGPKSGNEDDEEPDSRRKAKREFEFDKQIDVNGDGVATIEEIFEYINPRNARSLAAEASELIDSIDSDGDRKLTLDELLKQDRLVEFSPLLSVAETLHEDL</sequence>
<evidence type="ECO:0000256" key="4">
    <source>
        <dbReference type="ARBA" id="ARBA00022837"/>
    </source>
</evidence>
<evidence type="ECO:0000256" key="5">
    <source>
        <dbReference type="ARBA" id="ARBA00023034"/>
    </source>
</evidence>
<evidence type="ECO:0000256" key="9">
    <source>
        <dbReference type="ARBA" id="ARBA00031511"/>
    </source>
</evidence>
<dbReference type="InterPro" id="IPR011992">
    <property type="entry name" value="EF-hand-dom_pair"/>
</dbReference>
<evidence type="ECO:0000256" key="7">
    <source>
        <dbReference type="ARBA" id="ARBA00023769"/>
    </source>
</evidence>
<feature type="domain" description="EF-hand" evidence="12">
    <location>
        <begin position="164"/>
        <end position="199"/>
    </location>
</feature>
<dbReference type="AlphaFoldDB" id="A0A7I4Y3M2"/>
<dbReference type="InterPro" id="IPR002048">
    <property type="entry name" value="EF_hand_dom"/>
</dbReference>
<evidence type="ECO:0000256" key="2">
    <source>
        <dbReference type="ARBA" id="ARBA00022729"/>
    </source>
</evidence>
<feature type="chain" id="PRO_5029783872" description="45 kDa calcium-binding protein" evidence="11">
    <location>
        <begin position="19"/>
        <end position="328"/>
    </location>
</feature>
<feature type="compositionally biased region" description="Basic and acidic residues" evidence="10">
    <location>
        <begin position="216"/>
        <end position="226"/>
    </location>
</feature>
<feature type="domain" description="EF-hand" evidence="12">
    <location>
        <begin position="116"/>
        <end position="151"/>
    </location>
</feature>
<proteinExistence type="predicted"/>
<dbReference type="OrthoDB" id="9978834at2759"/>
<evidence type="ECO:0000313" key="14">
    <source>
        <dbReference type="WBParaSite" id="HCON_00039155-00001"/>
    </source>
</evidence>
<keyword evidence="3" id="KW-0677">Repeat</keyword>